<dbReference type="CDD" id="cd06456">
    <property type="entry name" value="M3A_DCP"/>
    <property type="match status" value="1"/>
</dbReference>
<dbReference type="Proteomes" id="UP000595197">
    <property type="component" value="Chromosome"/>
</dbReference>
<evidence type="ECO:0000313" key="10">
    <source>
        <dbReference type="Proteomes" id="UP000595197"/>
    </source>
</evidence>
<dbReference type="SUPFAM" id="SSF55486">
    <property type="entry name" value="Metalloproteases ('zincins'), catalytic domain"/>
    <property type="match status" value="1"/>
</dbReference>
<evidence type="ECO:0000256" key="4">
    <source>
        <dbReference type="ARBA" id="ARBA00022801"/>
    </source>
</evidence>
<name>A0ABX7B6X3_9PROT</name>
<accession>A0ABX7B6X3</accession>
<dbReference type="InterPro" id="IPR024079">
    <property type="entry name" value="MetalloPept_cat_dom_sf"/>
</dbReference>
<dbReference type="Pfam" id="PF01432">
    <property type="entry name" value="Peptidase_M3"/>
    <property type="match status" value="1"/>
</dbReference>
<sequence>MSADNPFFTPWTAEFGFPPFDRILPEHFPAALDRGMEEGLAEFDAIAASAEAPTFANTIEAMEAAGRLLNRVCSVFFNLNSSHTNGELEAIARDYSPKLAQYNARISLNPALFERVADLYARRDGLGLEPDQMRLLERSHLGFVRSGAALEPEAKVRMAEISERLATLTTLFGQHVQADEQAWQLVLEEADLDGLPGYVREAAAQAAAERGAEGKYVITLLRSSVEPFLTFSTRRDLREKAHRAWTSRGANAGETNNRDLIREIVALRTEQARLLGYPTYADYKLDDTMAKQPTAVMTLLNQVWEPARAQAIAERGLIQAEAERAGFDGAIEAWDWRFYAERVRKARYDLDDGEIKPYFLLENMVRAAFDTATRLFGITFVERTDLPLYHPDARLYEVRDKETGRHVGLFIQDNFARASKRSGAWMSSYRDSESYVEEVTPIIVNNSNFAKSRPSLLTFNDAETLFHEFGHALHGLLSKARYPSQSGTSVRRDFVEFPSQVYEHWLSAPETLRAYAVHHETGEPIPEELLGRLLEARKFGQGFDTVAYTGSALMDMEIHSQANPDNLDPEAFERDVLDRLGMPKEVGLMHRLPHFKHLFSGGYAAGYYSYMWSEVLDADGFDAFKEAGDLFDPRLAARLKDIYEAGDTRDPMELYVAFRGREPQTDALLRNRGLPVG</sequence>
<evidence type="ECO:0000259" key="8">
    <source>
        <dbReference type="Pfam" id="PF01432"/>
    </source>
</evidence>
<evidence type="ECO:0000256" key="6">
    <source>
        <dbReference type="ARBA" id="ARBA00023049"/>
    </source>
</evidence>
<evidence type="ECO:0000256" key="3">
    <source>
        <dbReference type="ARBA" id="ARBA00022723"/>
    </source>
</evidence>
<dbReference type="InterPro" id="IPR001567">
    <property type="entry name" value="Pept_M3A_M3B_dom"/>
</dbReference>
<dbReference type="RefSeq" id="WP_201077015.1">
    <property type="nucleotide sequence ID" value="NZ_CP067420.1"/>
</dbReference>
<evidence type="ECO:0000256" key="5">
    <source>
        <dbReference type="ARBA" id="ARBA00022833"/>
    </source>
</evidence>
<keyword evidence="3 7" id="KW-0479">Metal-binding</keyword>
<comment type="cofactor">
    <cofactor evidence="7">
        <name>Zn(2+)</name>
        <dbReference type="ChEBI" id="CHEBI:29105"/>
    </cofactor>
    <text evidence="7">Binds 1 zinc ion.</text>
</comment>
<dbReference type="InterPro" id="IPR034005">
    <property type="entry name" value="M3A_DCP"/>
</dbReference>
<reference evidence="9" key="1">
    <citation type="submission" date="2021-02" db="EMBL/GenBank/DDBJ databases">
        <title>Skermanella TT6 skin isolate.</title>
        <authorList>
            <person name="Lee K."/>
            <person name="Ganzorig M."/>
        </authorList>
    </citation>
    <scope>NUCLEOTIDE SEQUENCE</scope>
    <source>
        <strain evidence="9">TT6</strain>
    </source>
</reference>
<evidence type="ECO:0000256" key="2">
    <source>
        <dbReference type="ARBA" id="ARBA00022670"/>
    </source>
</evidence>
<keyword evidence="6 7" id="KW-0482">Metalloprotease</keyword>
<keyword evidence="4 7" id="KW-0378">Hydrolase</keyword>
<dbReference type="EMBL" id="CP067420">
    <property type="protein sequence ID" value="QQP90114.1"/>
    <property type="molecule type" value="Genomic_DNA"/>
</dbReference>
<feature type="domain" description="Peptidase M3A/M3B catalytic" evidence="8">
    <location>
        <begin position="229"/>
        <end position="673"/>
    </location>
</feature>
<protein>
    <submittedName>
        <fullName evidence="9">M3 family metallopeptidase</fullName>
    </submittedName>
</protein>
<dbReference type="PANTHER" id="PTHR43660:SF1">
    <property type="entry name" value="DIPEPTIDYL CARBOXYPEPTIDASE"/>
    <property type="match status" value="1"/>
</dbReference>
<evidence type="ECO:0000313" key="9">
    <source>
        <dbReference type="EMBL" id="QQP90114.1"/>
    </source>
</evidence>
<evidence type="ECO:0000256" key="1">
    <source>
        <dbReference type="ARBA" id="ARBA00006040"/>
    </source>
</evidence>
<dbReference type="Gene3D" id="3.40.390.10">
    <property type="entry name" value="Collagenase (Catalytic Domain)"/>
    <property type="match status" value="1"/>
</dbReference>
<dbReference type="PANTHER" id="PTHR43660">
    <property type="entry name" value="DIPEPTIDYL CARBOXYPEPTIDASE"/>
    <property type="match status" value="1"/>
</dbReference>
<keyword evidence="5 7" id="KW-0862">Zinc</keyword>
<dbReference type="InterPro" id="IPR024077">
    <property type="entry name" value="Neurolysin/TOP_dom2"/>
</dbReference>
<proteinExistence type="inferred from homology"/>
<keyword evidence="2 7" id="KW-0645">Protease</keyword>
<dbReference type="Gene3D" id="1.10.1370.10">
    <property type="entry name" value="Neurolysin, domain 3"/>
    <property type="match status" value="1"/>
</dbReference>
<comment type="similarity">
    <text evidence="1 7">Belongs to the peptidase M3 family.</text>
</comment>
<gene>
    <name evidence="9" type="ORF">IGS68_02245</name>
</gene>
<evidence type="ECO:0000256" key="7">
    <source>
        <dbReference type="RuleBase" id="RU003435"/>
    </source>
</evidence>
<keyword evidence="10" id="KW-1185">Reference proteome</keyword>
<organism evidence="9 10">
    <name type="scientific">Skermanella cutis</name>
    <dbReference type="NCBI Taxonomy" id="2775420"/>
    <lineage>
        <taxon>Bacteria</taxon>
        <taxon>Pseudomonadati</taxon>
        <taxon>Pseudomonadota</taxon>
        <taxon>Alphaproteobacteria</taxon>
        <taxon>Rhodospirillales</taxon>
        <taxon>Azospirillaceae</taxon>
        <taxon>Skermanella</taxon>
    </lineage>
</organism>
<dbReference type="InterPro" id="IPR045090">
    <property type="entry name" value="Pept_M3A_M3B"/>
</dbReference>